<feature type="transmembrane region" description="Helical" evidence="1">
    <location>
        <begin position="78"/>
        <end position="100"/>
    </location>
</feature>
<evidence type="ECO:0000256" key="1">
    <source>
        <dbReference type="SAM" id="Phobius"/>
    </source>
</evidence>
<gene>
    <name evidence="2" type="ORF">F1735_22470</name>
</gene>
<sequence length="111" mass="12411">MLVDTSTDMPMARFERGRLAEGIHKDIGQALAGAMGRTVVFLALPRKRIVRALEDGGADVLCSYVPEWLNGSFGWRHAFIPIPEVLITTLAIFVRFFSFLNRGQSFNSQHC</sequence>
<name>A0ABX0N0I3_9BURK</name>
<evidence type="ECO:0000313" key="2">
    <source>
        <dbReference type="EMBL" id="NHZ65029.1"/>
    </source>
</evidence>
<comment type="caution">
    <text evidence="2">The sequence shown here is derived from an EMBL/GenBank/DDBJ whole genome shotgun (WGS) entry which is preliminary data.</text>
</comment>
<keyword evidence="3" id="KW-1185">Reference proteome</keyword>
<keyword evidence="1" id="KW-0472">Membrane</keyword>
<dbReference type="SUPFAM" id="SSF53850">
    <property type="entry name" value="Periplasmic binding protein-like II"/>
    <property type="match status" value="1"/>
</dbReference>
<dbReference type="EMBL" id="WHJF01000069">
    <property type="protein sequence ID" value="NHZ65029.1"/>
    <property type="molecule type" value="Genomic_DNA"/>
</dbReference>
<organism evidence="2 3">
    <name type="scientific">Massilia genomosp. 1</name>
    <dbReference type="NCBI Taxonomy" id="2609280"/>
    <lineage>
        <taxon>Bacteria</taxon>
        <taxon>Pseudomonadati</taxon>
        <taxon>Pseudomonadota</taxon>
        <taxon>Betaproteobacteria</taxon>
        <taxon>Burkholderiales</taxon>
        <taxon>Oxalobacteraceae</taxon>
        <taxon>Telluria group</taxon>
        <taxon>Massilia</taxon>
    </lineage>
</organism>
<keyword evidence="1" id="KW-1133">Transmembrane helix</keyword>
<reference evidence="2 3" key="1">
    <citation type="submission" date="2019-10" db="EMBL/GenBank/DDBJ databases">
        <title>Taxonomy of Antarctic Massilia spp.: description of Massilia rubra sp. nov., Massilia aquatica sp. nov., Massilia mucilaginosa sp. nov., Massilia frigida sp. nov. isolated from streams, lakes and regoliths.</title>
        <authorList>
            <person name="Holochova P."/>
            <person name="Sedlacek I."/>
            <person name="Kralova S."/>
            <person name="Maslanova I."/>
            <person name="Busse H.-J."/>
            <person name="Stankova E."/>
            <person name="Vrbovska V."/>
            <person name="Kovarovic V."/>
            <person name="Bartak M."/>
            <person name="Svec P."/>
            <person name="Pantucek R."/>
        </authorList>
    </citation>
    <scope>NUCLEOTIDE SEQUENCE [LARGE SCALE GENOMIC DNA]</scope>
    <source>
        <strain evidence="2 3">CCM 8694</strain>
    </source>
</reference>
<evidence type="ECO:0000313" key="3">
    <source>
        <dbReference type="Proteomes" id="UP000610594"/>
    </source>
</evidence>
<protein>
    <submittedName>
        <fullName evidence="2">Uncharacterized protein</fullName>
    </submittedName>
</protein>
<dbReference type="RefSeq" id="WP_167239016.1">
    <property type="nucleotide sequence ID" value="NZ_WHJF01000069.1"/>
</dbReference>
<proteinExistence type="predicted"/>
<dbReference type="Proteomes" id="UP000610594">
    <property type="component" value="Unassembled WGS sequence"/>
</dbReference>
<keyword evidence="1" id="KW-0812">Transmembrane</keyword>
<accession>A0ABX0N0I3</accession>